<name>A0AAD3CPS4_9STRA</name>
<evidence type="ECO:0008006" key="3">
    <source>
        <dbReference type="Google" id="ProtNLM"/>
    </source>
</evidence>
<dbReference type="EMBL" id="BLLK01000038">
    <property type="protein sequence ID" value="GFH49931.1"/>
    <property type="molecule type" value="Genomic_DNA"/>
</dbReference>
<protein>
    <recommendedName>
        <fullName evidence="3">Phosphoglycolate phosphatase</fullName>
    </recommendedName>
</protein>
<dbReference type="Proteomes" id="UP001054902">
    <property type="component" value="Unassembled WGS sequence"/>
</dbReference>
<accession>A0AAD3CPS4</accession>
<dbReference type="GO" id="GO:0008967">
    <property type="term" value="F:phosphoglycolate phosphatase activity"/>
    <property type="evidence" value="ECO:0007669"/>
    <property type="project" value="TreeGrafter"/>
</dbReference>
<keyword evidence="2" id="KW-1185">Reference proteome</keyword>
<dbReference type="InterPro" id="IPR050155">
    <property type="entry name" value="HAD-like_hydrolase_sf"/>
</dbReference>
<dbReference type="InterPro" id="IPR036412">
    <property type="entry name" value="HAD-like_sf"/>
</dbReference>
<dbReference type="GO" id="GO:0006281">
    <property type="term" value="P:DNA repair"/>
    <property type="evidence" value="ECO:0007669"/>
    <property type="project" value="TreeGrafter"/>
</dbReference>
<dbReference type="AlphaFoldDB" id="A0AAD3CPS4"/>
<comment type="caution">
    <text evidence="1">The sequence shown here is derived from an EMBL/GenBank/DDBJ whole genome shotgun (WGS) entry which is preliminary data.</text>
</comment>
<dbReference type="SFLD" id="SFLDG01129">
    <property type="entry name" value="C1.5:_HAD__Beta-PGM__Phosphata"/>
    <property type="match status" value="1"/>
</dbReference>
<dbReference type="PANTHER" id="PTHR43434">
    <property type="entry name" value="PHOSPHOGLYCOLATE PHOSPHATASE"/>
    <property type="match status" value="1"/>
</dbReference>
<dbReference type="SUPFAM" id="SSF56784">
    <property type="entry name" value="HAD-like"/>
    <property type="match status" value="1"/>
</dbReference>
<evidence type="ECO:0000313" key="1">
    <source>
        <dbReference type="EMBL" id="GFH49931.1"/>
    </source>
</evidence>
<dbReference type="InterPro" id="IPR023214">
    <property type="entry name" value="HAD_sf"/>
</dbReference>
<dbReference type="Gene3D" id="3.40.50.1000">
    <property type="entry name" value="HAD superfamily/HAD-like"/>
    <property type="match status" value="1"/>
</dbReference>
<proteinExistence type="predicted"/>
<dbReference type="SFLD" id="SFLDS00003">
    <property type="entry name" value="Haloacid_Dehalogenase"/>
    <property type="match status" value="1"/>
</dbReference>
<dbReference type="PANTHER" id="PTHR43434:SF22">
    <property type="entry name" value="PHOSPHOGLYCOLATE PHOSPHATASE"/>
    <property type="match status" value="1"/>
</dbReference>
<organism evidence="1 2">
    <name type="scientific">Chaetoceros tenuissimus</name>
    <dbReference type="NCBI Taxonomy" id="426638"/>
    <lineage>
        <taxon>Eukaryota</taxon>
        <taxon>Sar</taxon>
        <taxon>Stramenopiles</taxon>
        <taxon>Ochrophyta</taxon>
        <taxon>Bacillariophyta</taxon>
        <taxon>Coscinodiscophyceae</taxon>
        <taxon>Chaetocerotophycidae</taxon>
        <taxon>Chaetocerotales</taxon>
        <taxon>Chaetocerotaceae</taxon>
        <taxon>Chaetoceros</taxon>
    </lineage>
</organism>
<evidence type="ECO:0000313" key="2">
    <source>
        <dbReference type="Proteomes" id="UP001054902"/>
    </source>
</evidence>
<dbReference type="Pfam" id="PF00702">
    <property type="entry name" value="Hydrolase"/>
    <property type="match status" value="1"/>
</dbReference>
<sequence>MVSPTLSKPLSMIVFDKDGTLGDCTQSLHVWIGRMADCIVAELIHNKIRDQSKIEKILSLFYSAVGWDSENNKLMDSSECIVSSGTWQQVIDVTSNCLDIFIPNASEKVSYWHEHLGDIHAKDKPLVPNLDSLMQSLKDQGYIIAVCTSDDRKATTYCIKNWNIAHLVDYSICGDEVKEAKPSSSPLLQLCSMANVSEEECIIVGDTSADVGMGINGNAGLIIGVLTGSSTADYLLDEGADLVISNIGYLPRILGAQVRRDSDLTINTTESDISDYSSSSNV</sequence>
<gene>
    <name evidence="1" type="ORF">CTEN210_06407</name>
</gene>
<reference evidence="1 2" key="1">
    <citation type="journal article" date="2021" name="Sci. Rep.">
        <title>The genome of the diatom Chaetoceros tenuissimus carries an ancient integrated fragment of an extant virus.</title>
        <authorList>
            <person name="Hongo Y."/>
            <person name="Kimura K."/>
            <person name="Takaki Y."/>
            <person name="Yoshida Y."/>
            <person name="Baba S."/>
            <person name="Kobayashi G."/>
            <person name="Nagasaki K."/>
            <person name="Hano T."/>
            <person name="Tomaru Y."/>
        </authorList>
    </citation>
    <scope>NUCLEOTIDE SEQUENCE [LARGE SCALE GENOMIC DNA]</scope>
    <source>
        <strain evidence="1 2">NIES-3715</strain>
    </source>
</reference>